<feature type="transmembrane region" description="Helical" evidence="1">
    <location>
        <begin position="443"/>
        <end position="464"/>
    </location>
</feature>
<evidence type="ECO:0000256" key="1">
    <source>
        <dbReference type="SAM" id="Phobius"/>
    </source>
</evidence>
<reference evidence="2 3" key="1">
    <citation type="journal article" date="2015" name="Genome Announc.">
        <title>Expanding the biotechnology potential of lactobacilli through comparative genomics of 213 strains and associated genera.</title>
        <authorList>
            <person name="Sun Z."/>
            <person name="Harris H.M."/>
            <person name="McCann A."/>
            <person name="Guo C."/>
            <person name="Argimon S."/>
            <person name="Zhang W."/>
            <person name="Yang X."/>
            <person name="Jeffery I.B."/>
            <person name="Cooney J.C."/>
            <person name="Kagawa T.F."/>
            <person name="Liu W."/>
            <person name="Song Y."/>
            <person name="Salvetti E."/>
            <person name="Wrobel A."/>
            <person name="Rasinkangas P."/>
            <person name="Parkhill J."/>
            <person name="Rea M.C."/>
            <person name="O'Sullivan O."/>
            <person name="Ritari J."/>
            <person name="Douillard F.P."/>
            <person name="Paul Ross R."/>
            <person name="Yang R."/>
            <person name="Briner A.E."/>
            <person name="Felis G.E."/>
            <person name="de Vos W.M."/>
            <person name="Barrangou R."/>
            <person name="Klaenhammer T.R."/>
            <person name="Caufield P.W."/>
            <person name="Cui Y."/>
            <person name="Zhang H."/>
            <person name="O'Toole P.W."/>
        </authorList>
    </citation>
    <scope>NUCLEOTIDE SEQUENCE [LARGE SCALE GENOMIC DNA]</scope>
    <source>
        <strain evidence="2 3">DSM 16991</strain>
    </source>
</reference>
<accession>A0A0R1XGB0</accession>
<dbReference type="EMBL" id="AZFW01000020">
    <property type="protein sequence ID" value="KRM29038.1"/>
    <property type="molecule type" value="Genomic_DNA"/>
</dbReference>
<dbReference type="InterPro" id="IPR018580">
    <property type="entry name" value="Uncharacterised_YfhO"/>
</dbReference>
<feature type="transmembrane region" description="Helical" evidence="1">
    <location>
        <begin position="146"/>
        <end position="163"/>
    </location>
</feature>
<keyword evidence="1" id="KW-1133">Transmembrane helix</keyword>
<proteinExistence type="predicted"/>
<feature type="transmembrane region" description="Helical" evidence="1">
    <location>
        <begin position="389"/>
        <end position="407"/>
    </location>
</feature>
<dbReference type="OrthoDB" id="9815466at2"/>
<dbReference type="PATRIC" id="fig|1122147.4.peg.1242"/>
<dbReference type="PANTHER" id="PTHR38454:SF1">
    <property type="entry name" value="INTEGRAL MEMBRANE PROTEIN"/>
    <property type="match status" value="1"/>
</dbReference>
<sequence length="881" mass="98256">MAFSVNVVDFDYQSRPARRWDWLLAFGLAAVLFFAAGIVAQANPLTGGSWLGGDLSQQYVSFFQYYRHVWAGATDQIGYSFANGLGGSMAGNWAYYLLSPFNLLTLLFPASQIPLALYVLVWLKISCAAAAMSFMLRKVEPTLERTINLALAISYAMMGYAIIYQMNLMWLDGVILLPLLVWALRRLLDQRSYVPYTLLLALAVISNYYIAYMLAAFLVLYCLYMVIMSWADWRKAGKQIVRFVWGSLLGGLLSMVVVVPTLLDLLAGKGTQATPHLPLIMQGWTLVPTKLILGSPSNGLPNVFIGTLAMFAFVGYFFSTRFALREKIAGGLVALILASGFLFNAVNLFWHGMQLPQAYPFRFSFLVSFWLIYLAATQLTQIDYWHFESWFPSTLVGVAVLGYAFLMRHRVVGITWSRLLLSAFFFLLIMATVVLWEKRSERLWRWLVLLAVVGEFGANAALVARQMVRVPTATYTEYYQRTHQWVQTVQKQDDTAFYRLDKNFVRANDRGDAFGQDYASASVFTSNTQPAIAKFYTAVGLPAYGYWAAYTNGTRLTDTFLGIKYFATTTQQTTPAANFTNYGQRNDLATQPITTQQSKVTVRENTDALPLGFAVPSNMVTPTYQTLDILGNQNNLFNALTGADDAYFTPLTATAPKLTNAVLTKSLTGTTITKKNPAKPAQAVFTIAAPRQLPTYITIDQSLLNTARVTLNDQTITFFPAQYAPVPLGTLPRHGRVTLTLNLLSNKIQYQAMQIDQLHPNILQEAATKLKQQSWRLRKVKANELAGAITTTRDQQLLTTIPYSRRGWTATVDGKPAAIKQALNTFISVPLKAGQHQVVLRYRIPGMRLGIGLSIAGLVLLIGTLIIVRRKRPADGDDEIQ</sequence>
<gene>
    <name evidence="2" type="ORF">FC91_GL001202</name>
</gene>
<dbReference type="RefSeq" id="WP_081674604.1">
    <property type="nucleotide sequence ID" value="NZ_AUEH01000007.1"/>
</dbReference>
<feature type="transmembrane region" description="Helical" evidence="1">
    <location>
        <begin position="243"/>
        <end position="263"/>
    </location>
</feature>
<evidence type="ECO:0000313" key="2">
    <source>
        <dbReference type="EMBL" id="KRM29038.1"/>
    </source>
</evidence>
<comment type="caution">
    <text evidence="2">The sequence shown here is derived from an EMBL/GenBank/DDBJ whole genome shotgun (WGS) entry which is preliminary data.</text>
</comment>
<feature type="transmembrane region" description="Helical" evidence="1">
    <location>
        <begin position="330"/>
        <end position="353"/>
    </location>
</feature>
<dbReference type="Pfam" id="PF09586">
    <property type="entry name" value="YfhO"/>
    <property type="match status" value="1"/>
</dbReference>
<keyword evidence="1 2" id="KW-0812">Transmembrane</keyword>
<name>A0A0R1XGB0_9LACO</name>
<feature type="transmembrane region" description="Helical" evidence="1">
    <location>
        <begin position="22"/>
        <end position="42"/>
    </location>
</feature>
<feature type="transmembrane region" description="Helical" evidence="1">
    <location>
        <begin position="419"/>
        <end position="436"/>
    </location>
</feature>
<feature type="transmembrane region" description="Helical" evidence="1">
    <location>
        <begin position="359"/>
        <end position="377"/>
    </location>
</feature>
<keyword evidence="1" id="KW-0472">Membrane</keyword>
<feature type="transmembrane region" description="Helical" evidence="1">
    <location>
        <begin position="299"/>
        <end position="318"/>
    </location>
</feature>
<dbReference type="eggNOG" id="COG4485">
    <property type="taxonomic scope" value="Bacteria"/>
</dbReference>
<protein>
    <submittedName>
        <fullName evidence="2">Transmembrane protein tmp5</fullName>
    </submittedName>
</protein>
<organism evidence="2 3">
    <name type="scientific">Schleiferilactobacillus harbinensis DSM 16991</name>
    <dbReference type="NCBI Taxonomy" id="1122147"/>
    <lineage>
        <taxon>Bacteria</taxon>
        <taxon>Bacillati</taxon>
        <taxon>Bacillota</taxon>
        <taxon>Bacilli</taxon>
        <taxon>Lactobacillales</taxon>
        <taxon>Lactobacillaceae</taxon>
        <taxon>Schleiferilactobacillus</taxon>
    </lineage>
</organism>
<dbReference type="AlphaFoldDB" id="A0A0R1XGB0"/>
<evidence type="ECO:0000313" key="3">
    <source>
        <dbReference type="Proteomes" id="UP000050949"/>
    </source>
</evidence>
<feature type="transmembrane region" description="Helical" evidence="1">
    <location>
        <begin position="208"/>
        <end position="231"/>
    </location>
</feature>
<dbReference type="Proteomes" id="UP000050949">
    <property type="component" value="Unassembled WGS sequence"/>
</dbReference>
<dbReference type="PANTHER" id="PTHR38454">
    <property type="entry name" value="INTEGRAL MEMBRANE PROTEIN-RELATED"/>
    <property type="match status" value="1"/>
</dbReference>
<feature type="transmembrane region" description="Helical" evidence="1">
    <location>
        <begin position="849"/>
        <end position="868"/>
    </location>
</feature>